<dbReference type="InterPro" id="IPR024082">
    <property type="entry name" value="PRODH_PutA_dom_II"/>
</dbReference>
<dbReference type="InterPro" id="IPR024089">
    <property type="entry name" value="PRODH_PutA_dom_I/II"/>
</dbReference>
<dbReference type="EC" id="1.2.1.88" evidence="3"/>
<gene>
    <name evidence="3" type="ORF">MNBD_ALPHA06-1667</name>
</gene>
<organism evidence="3">
    <name type="scientific">hydrothermal vent metagenome</name>
    <dbReference type="NCBI Taxonomy" id="652676"/>
    <lineage>
        <taxon>unclassified sequences</taxon>
        <taxon>metagenomes</taxon>
        <taxon>ecological metagenomes</taxon>
    </lineage>
</organism>
<dbReference type="SUPFAM" id="SSF51730">
    <property type="entry name" value="FAD-linked oxidoreductase"/>
    <property type="match status" value="1"/>
</dbReference>
<feature type="non-terminal residue" evidence="3">
    <location>
        <position position="245"/>
    </location>
</feature>
<name>A0A3B0RKP7_9ZZZZ</name>
<reference evidence="3" key="1">
    <citation type="submission" date="2018-06" db="EMBL/GenBank/DDBJ databases">
        <authorList>
            <person name="Zhirakovskaya E."/>
        </authorList>
    </citation>
    <scope>NUCLEOTIDE SEQUENCE</scope>
</reference>
<evidence type="ECO:0000256" key="1">
    <source>
        <dbReference type="ARBA" id="ARBA00023002"/>
    </source>
</evidence>
<keyword evidence="1 3" id="KW-0560">Oxidoreductase</keyword>
<dbReference type="SUPFAM" id="SSF81935">
    <property type="entry name" value="N-terminal domain of bifunctional PutA protein"/>
    <property type="match status" value="1"/>
</dbReference>
<accession>A0A3B0RKP7</accession>
<dbReference type="GO" id="GO:0003842">
    <property type="term" value="F:L-glutamate gamma-semialdehyde dehydrogenase activity"/>
    <property type="evidence" value="ECO:0007669"/>
    <property type="project" value="UniProtKB-EC"/>
</dbReference>
<dbReference type="Gene3D" id="1.10.2060.10">
    <property type="entry name" value="PutA proline dehydrogenase (PRODH), domain 2"/>
    <property type="match status" value="1"/>
</dbReference>
<dbReference type="EC" id="1.5.5.2" evidence="3"/>
<sequence length="245" mass="26654">MSKSIDRAIDWDGLDAAKYADEDEMLAQVCGLSSLAKARREQIRKQAIELVQLARKQRRRKGMMESFLAEFGLSNKEGLALMCLAEALLRVPDEETADALIAEKISSGNWADHAGQSGSVLVNASTWGLMLTGKVIDGGRRIEKDMAGFINRLTSRLGEPVIRSAMMQAMRIMGEQFVLGRSIKQALKRGKKFGSSAAPAIFSFDMLGEGAATAADAARYFERYANAIDDLGKTRGRGSVQEVSG</sequence>
<dbReference type="InterPro" id="IPR029041">
    <property type="entry name" value="FAD-linked_oxidoreductase-like"/>
</dbReference>
<evidence type="ECO:0000313" key="3">
    <source>
        <dbReference type="EMBL" id="VAV93720.1"/>
    </source>
</evidence>
<dbReference type="Pfam" id="PF14850">
    <property type="entry name" value="Pro_dh-DNA_bdg"/>
    <property type="match status" value="1"/>
</dbReference>
<dbReference type="Gene3D" id="3.20.20.220">
    <property type="match status" value="1"/>
</dbReference>
<evidence type="ECO:0000259" key="2">
    <source>
        <dbReference type="Pfam" id="PF14850"/>
    </source>
</evidence>
<dbReference type="AlphaFoldDB" id="A0A3B0RKP7"/>
<protein>
    <submittedName>
        <fullName evidence="3">Proline dehydrogenase / Delta-1-pyrroline-5-carboxylate dehydrogenase</fullName>
        <ecNumber evidence="3">1.2.1.88</ecNumber>
        <ecNumber evidence="3">1.5.5.2</ecNumber>
    </submittedName>
</protein>
<dbReference type="EMBL" id="UOEE01000170">
    <property type="protein sequence ID" value="VAV93720.1"/>
    <property type="molecule type" value="Genomic_DNA"/>
</dbReference>
<feature type="domain" description="Proline dehydrogenase PutA" evidence="2">
    <location>
        <begin position="63"/>
        <end position="177"/>
    </location>
</feature>
<dbReference type="GO" id="GO:0004657">
    <property type="term" value="F:proline dehydrogenase activity"/>
    <property type="evidence" value="ECO:0007669"/>
    <property type="project" value="UniProtKB-EC"/>
</dbReference>
<proteinExistence type="predicted"/>